<dbReference type="EMBL" id="JAMQYH010000001">
    <property type="protein sequence ID" value="KAJ1703591.1"/>
    <property type="molecule type" value="Genomic_DNA"/>
</dbReference>
<dbReference type="InterPro" id="IPR027417">
    <property type="entry name" value="P-loop_NTPase"/>
</dbReference>
<proteinExistence type="predicted"/>
<evidence type="ECO:0000259" key="1">
    <source>
        <dbReference type="Pfam" id="PF13966"/>
    </source>
</evidence>
<dbReference type="Gene3D" id="3.40.50.300">
    <property type="entry name" value="P-loop containing nucleotide triphosphate hydrolases"/>
    <property type="match status" value="1"/>
</dbReference>
<dbReference type="Proteomes" id="UP001151287">
    <property type="component" value="Unassembled WGS sequence"/>
</dbReference>
<evidence type="ECO:0000313" key="3">
    <source>
        <dbReference type="EMBL" id="KAJ1703591.1"/>
    </source>
</evidence>
<evidence type="ECO:0000259" key="2">
    <source>
        <dbReference type="Pfam" id="PF18150"/>
    </source>
</evidence>
<comment type="caution">
    <text evidence="3">The sequence shown here is derived from an EMBL/GenBank/DDBJ whole genome shotgun (WGS) entry which is preliminary data.</text>
</comment>
<dbReference type="Pfam" id="PF13966">
    <property type="entry name" value="zf-RVT"/>
    <property type="match status" value="1"/>
</dbReference>
<dbReference type="OrthoDB" id="786283at2759"/>
<sequence>MKLDFYKAFDSISWEFLLSVMIRRGFPPRYVGWIKKILTTSTSAISANGMLGNTFKHKRGFAINADKSAFIPFNTSSDQTSFVERLFGYERKAFPLIYLGLPLTIGKPTRACFQPLLDKIELKLAGWKGKLISRAGRLVLISSVISAIPSYFMSAFLLPSWLIHKIDQYRVRFLWGTNATGRQNIHLLAWNKRLQLTMLWNKNGSFFWKELRSLRYQFQLSTTSVVQNGIATSFWLDNWGGKPLVNLLSNRNGHIRPRISLKEALQELNDLLPLPRTEQDHYILSNIPSISPNARLSDSICWKLSTDGDFSVSAFYKTWATAGKVVSPFANIWKWKVPPSIKVFLSLLCADKLLTQQQLHRRNMFVTPRCVMCQSNLLEDAAHLFFNCTYATLTWAKLQAYSQLPNLPSGESLRHSMASTVQHVCRDKKLSTVTATFFWGLWLERNNRVFRGKNRSPDLLANWLMEEVLLYFEKLLVSLYVSVYFFEVMRVYIGSFNDKPVNELDVVPLGKGLFEREQDDLFADLKDIPKKVCDRRIQRKYHLPPSDFHVEHFREVLGGYSMDKFEKLKPKMIQAVDDMLGYDIPDLLKNFRNPYE</sequence>
<evidence type="ECO:0000313" key="4">
    <source>
        <dbReference type="Proteomes" id="UP001151287"/>
    </source>
</evidence>
<organism evidence="3 4">
    <name type="scientific">Rhynchospora breviuscula</name>
    <dbReference type="NCBI Taxonomy" id="2022672"/>
    <lineage>
        <taxon>Eukaryota</taxon>
        <taxon>Viridiplantae</taxon>
        <taxon>Streptophyta</taxon>
        <taxon>Embryophyta</taxon>
        <taxon>Tracheophyta</taxon>
        <taxon>Spermatophyta</taxon>
        <taxon>Magnoliopsida</taxon>
        <taxon>Liliopsida</taxon>
        <taxon>Poales</taxon>
        <taxon>Cyperaceae</taxon>
        <taxon>Cyperoideae</taxon>
        <taxon>Rhynchosporeae</taxon>
        <taxon>Rhynchospora</taxon>
    </lineage>
</organism>
<feature type="domain" description="DUF5600" evidence="2">
    <location>
        <begin position="535"/>
        <end position="587"/>
    </location>
</feature>
<dbReference type="PANTHER" id="PTHR33116">
    <property type="entry name" value="REVERSE TRANSCRIPTASE ZINC-BINDING DOMAIN-CONTAINING PROTEIN-RELATED-RELATED"/>
    <property type="match status" value="1"/>
</dbReference>
<name>A0A9Q0D0G0_9POAL</name>
<keyword evidence="4" id="KW-1185">Reference proteome</keyword>
<evidence type="ECO:0008006" key="5">
    <source>
        <dbReference type="Google" id="ProtNLM"/>
    </source>
</evidence>
<gene>
    <name evidence="3" type="ORF">LUZ63_003370</name>
</gene>
<dbReference type="Pfam" id="PF18150">
    <property type="entry name" value="DUF5600"/>
    <property type="match status" value="1"/>
</dbReference>
<dbReference type="InterPro" id="IPR026960">
    <property type="entry name" value="RVT-Znf"/>
</dbReference>
<dbReference type="AlphaFoldDB" id="A0A9Q0D0G0"/>
<dbReference type="Gene3D" id="1.10.268.20">
    <property type="match status" value="1"/>
</dbReference>
<protein>
    <recommendedName>
        <fullName evidence="5">Reverse transcriptase domain-containing protein</fullName>
    </recommendedName>
</protein>
<accession>A0A9Q0D0G0</accession>
<feature type="domain" description="Reverse transcriptase zinc-binding" evidence="1">
    <location>
        <begin position="310"/>
        <end position="395"/>
    </location>
</feature>
<dbReference type="InterPro" id="IPR040990">
    <property type="entry name" value="DUF5600"/>
</dbReference>
<dbReference type="PANTHER" id="PTHR33116:SF86">
    <property type="entry name" value="REVERSE TRANSCRIPTASE DOMAIN-CONTAINING PROTEIN"/>
    <property type="match status" value="1"/>
</dbReference>
<reference evidence="3" key="1">
    <citation type="journal article" date="2022" name="Cell">
        <title>Repeat-based holocentromeres influence genome architecture and karyotype evolution.</title>
        <authorList>
            <person name="Hofstatter P.G."/>
            <person name="Thangavel G."/>
            <person name="Lux T."/>
            <person name="Neumann P."/>
            <person name="Vondrak T."/>
            <person name="Novak P."/>
            <person name="Zhang M."/>
            <person name="Costa L."/>
            <person name="Castellani M."/>
            <person name="Scott A."/>
            <person name="Toegelov H."/>
            <person name="Fuchs J."/>
            <person name="Mata-Sucre Y."/>
            <person name="Dias Y."/>
            <person name="Vanzela A.L.L."/>
            <person name="Huettel B."/>
            <person name="Almeida C.C.S."/>
            <person name="Simkova H."/>
            <person name="Souza G."/>
            <person name="Pedrosa-Harand A."/>
            <person name="Macas J."/>
            <person name="Mayer K.F.X."/>
            <person name="Houben A."/>
            <person name="Marques A."/>
        </authorList>
    </citation>
    <scope>NUCLEOTIDE SEQUENCE</scope>
    <source>
        <strain evidence="3">RhyBre1mFocal</strain>
    </source>
</reference>